<dbReference type="GO" id="GO:0003682">
    <property type="term" value="F:chromatin binding"/>
    <property type="evidence" value="ECO:0007669"/>
    <property type="project" value="TreeGrafter"/>
</dbReference>
<gene>
    <name evidence="2" type="ORF">MEUPH1_LOCUS22637</name>
</gene>
<feature type="domain" description="SAM" evidence="1">
    <location>
        <begin position="23"/>
        <end position="97"/>
    </location>
</feature>
<dbReference type="Pfam" id="PF00536">
    <property type="entry name" value="SAM_1"/>
    <property type="match status" value="1"/>
</dbReference>
<dbReference type="InterPro" id="IPR013761">
    <property type="entry name" value="SAM/pointed_sf"/>
</dbReference>
<evidence type="ECO:0000313" key="3">
    <source>
        <dbReference type="Proteomes" id="UP001160148"/>
    </source>
</evidence>
<dbReference type="Proteomes" id="UP001160148">
    <property type="component" value="Unassembled WGS sequence"/>
</dbReference>
<dbReference type="PANTHER" id="PTHR12247:SF131">
    <property type="entry name" value="LD05287P"/>
    <property type="match status" value="1"/>
</dbReference>
<evidence type="ECO:0000313" key="2">
    <source>
        <dbReference type="EMBL" id="CAI6368257.1"/>
    </source>
</evidence>
<dbReference type="SUPFAM" id="SSF47769">
    <property type="entry name" value="SAM/Pointed domain"/>
    <property type="match status" value="1"/>
</dbReference>
<dbReference type="AlphaFoldDB" id="A0AAV0XJP6"/>
<organism evidence="2 3">
    <name type="scientific">Macrosiphum euphorbiae</name>
    <name type="common">potato aphid</name>
    <dbReference type="NCBI Taxonomy" id="13131"/>
    <lineage>
        <taxon>Eukaryota</taxon>
        <taxon>Metazoa</taxon>
        <taxon>Ecdysozoa</taxon>
        <taxon>Arthropoda</taxon>
        <taxon>Hexapoda</taxon>
        <taxon>Insecta</taxon>
        <taxon>Pterygota</taxon>
        <taxon>Neoptera</taxon>
        <taxon>Paraneoptera</taxon>
        <taxon>Hemiptera</taxon>
        <taxon>Sternorrhyncha</taxon>
        <taxon>Aphidomorpha</taxon>
        <taxon>Aphidoidea</taxon>
        <taxon>Aphididae</taxon>
        <taxon>Macrosiphini</taxon>
        <taxon>Macrosiphum</taxon>
    </lineage>
</organism>
<accession>A0AAV0XJP6</accession>
<dbReference type="Gene3D" id="1.10.150.50">
    <property type="entry name" value="Transcription Factor, Ets-1"/>
    <property type="match status" value="1"/>
</dbReference>
<dbReference type="PROSITE" id="PS50105">
    <property type="entry name" value="SAM_DOMAIN"/>
    <property type="match status" value="1"/>
</dbReference>
<evidence type="ECO:0000259" key="1">
    <source>
        <dbReference type="PROSITE" id="PS50105"/>
    </source>
</evidence>
<protein>
    <recommendedName>
        <fullName evidence="1">SAM domain-containing protein</fullName>
    </recommendedName>
</protein>
<dbReference type="EMBL" id="CARXXK010000005">
    <property type="protein sequence ID" value="CAI6368257.1"/>
    <property type="molecule type" value="Genomic_DNA"/>
</dbReference>
<name>A0AAV0XJP6_9HEMI</name>
<comment type="caution">
    <text evidence="2">The sequence shown here is derived from an EMBL/GenBank/DDBJ whole genome shotgun (WGS) entry which is preliminary data.</text>
</comment>
<dbReference type="InterPro" id="IPR001660">
    <property type="entry name" value="SAM"/>
</dbReference>
<dbReference type="InterPro" id="IPR050548">
    <property type="entry name" value="PcG_chromatin_remod_factors"/>
</dbReference>
<proteinExistence type="predicted"/>
<dbReference type="GO" id="GO:0042393">
    <property type="term" value="F:histone binding"/>
    <property type="evidence" value="ECO:0007669"/>
    <property type="project" value="TreeGrafter"/>
</dbReference>
<sequence length="108" mass="12270">MGGMNKNVLQGISIFSTTDPRKWTIEELVNFVERLLTNNYTNNNSSELMRISQSLRNQDVDGDVFLMLTEEELTDTLNISLGPALKLKNAIIMLRQRVIAIDNAKRQS</sequence>
<reference evidence="2 3" key="1">
    <citation type="submission" date="2023-01" db="EMBL/GenBank/DDBJ databases">
        <authorList>
            <person name="Whitehead M."/>
        </authorList>
    </citation>
    <scope>NUCLEOTIDE SEQUENCE [LARGE SCALE GENOMIC DNA]</scope>
</reference>
<dbReference type="GO" id="GO:0045892">
    <property type="term" value="P:negative regulation of DNA-templated transcription"/>
    <property type="evidence" value="ECO:0007669"/>
    <property type="project" value="TreeGrafter"/>
</dbReference>
<dbReference type="GO" id="GO:0005634">
    <property type="term" value="C:nucleus"/>
    <property type="evidence" value="ECO:0007669"/>
    <property type="project" value="TreeGrafter"/>
</dbReference>
<keyword evidence="3" id="KW-1185">Reference proteome</keyword>
<dbReference type="PANTHER" id="PTHR12247">
    <property type="entry name" value="POLYCOMB GROUP PROTEIN"/>
    <property type="match status" value="1"/>
</dbReference>